<dbReference type="InterPro" id="IPR044822">
    <property type="entry name" value="Myb_DNA-bind_4"/>
</dbReference>
<dbReference type="GO" id="GO:0005634">
    <property type="term" value="C:nucleus"/>
    <property type="evidence" value="ECO:0007669"/>
    <property type="project" value="TreeGrafter"/>
</dbReference>
<evidence type="ECO:0000313" key="3">
    <source>
        <dbReference type="EMBL" id="KAG6502642.1"/>
    </source>
</evidence>
<feature type="region of interest" description="Disordered" evidence="1">
    <location>
        <begin position="262"/>
        <end position="287"/>
    </location>
</feature>
<accession>A0A8J5GF67</accession>
<feature type="compositionally biased region" description="Basic and acidic residues" evidence="1">
    <location>
        <begin position="50"/>
        <end position="61"/>
    </location>
</feature>
<dbReference type="GO" id="GO:0000976">
    <property type="term" value="F:transcription cis-regulatory region binding"/>
    <property type="evidence" value="ECO:0007669"/>
    <property type="project" value="TreeGrafter"/>
</dbReference>
<evidence type="ECO:0000313" key="4">
    <source>
        <dbReference type="Proteomes" id="UP000734854"/>
    </source>
</evidence>
<reference evidence="3 4" key="1">
    <citation type="submission" date="2020-08" db="EMBL/GenBank/DDBJ databases">
        <title>Plant Genome Project.</title>
        <authorList>
            <person name="Zhang R.-G."/>
        </authorList>
    </citation>
    <scope>NUCLEOTIDE SEQUENCE [LARGE SCALE GENOMIC DNA]</scope>
    <source>
        <tissue evidence="3">Rhizome</tissue>
    </source>
</reference>
<feature type="region of interest" description="Disordered" evidence="1">
    <location>
        <begin position="346"/>
        <end position="369"/>
    </location>
</feature>
<protein>
    <recommendedName>
        <fullName evidence="2">Myb/SANT-like DNA-binding domain-containing protein</fullName>
    </recommendedName>
</protein>
<evidence type="ECO:0000256" key="1">
    <source>
        <dbReference type="SAM" id="MobiDB-lite"/>
    </source>
</evidence>
<dbReference type="AlphaFoldDB" id="A0A8J5GF67"/>
<comment type="caution">
    <text evidence="3">The sequence shown here is derived from an EMBL/GenBank/DDBJ whole genome shotgun (WGS) entry which is preliminary data.</text>
</comment>
<keyword evidence="4" id="KW-1185">Reference proteome</keyword>
<evidence type="ECO:0000259" key="2">
    <source>
        <dbReference type="Pfam" id="PF13837"/>
    </source>
</evidence>
<dbReference type="Gene3D" id="1.10.10.60">
    <property type="entry name" value="Homeodomain-like"/>
    <property type="match status" value="1"/>
</dbReference>
<dbReference type="InterPro" id="IPR044823">
    <property type="entry name" value="ASIL1/2-like"/>
</dbReference>
<dbReference type="EMBL" id="JACMSC010000010">
    <property type="protein sequence ID" value="KAG6502642.1"/>
    <property type="molecule type" value="Genomic_DNA"/>
</dbReference>
<dbReference type="Pfam" id="PF13837">
    <property type="entry name" value="Myb_DNA-bind_4"/>
    <property type="match status" value="1"/>
</dbReference>
<proteinExistence type="predicted"/>
<dbReference type="PANTHER" id="PTHR31307:SF6">
    <property type="entry name" value="OS01G0718900 PROTEIN"/>
    <property type="match status" value="1"/>
</dbReference>
<dbReference type="Proteomes" id="UP000734854">
    <property type="component" value="Unassembled WGS sequence"/>
</dbReference>
<feature type="domain" description="Myb/SANT-like DNA-binding" evidence="2">
    <location>
        <begin position="125"/>
        <end position="212"/>
    </location>
</feature>
<feature type="compositionally biased region" description="Acidic residues" evidence="1">
    <location>
        <begin position="354"/>
        <end position="364"/>
    </location>
</feature>
<gene>
    <name evidence="3" type="ORF">ZIOFF_034928</name>
</gene>
<sequence length="477" mass="54243">MDDTDDEDAGYPPEPRHLKPRPALSSSTRPNPPRIGRHSADLARDDEEEQQKRKQNYADRPSDDEDDDVGGRDGDSSGEDVDSSSDNREKRRRIDKFALGFELAPHVSAPPVAPSKPPTRILPTEWSEELTFVLLDSWGDRYMQNGRKSLRPDQWSEVHKKVLQSSRVHRTDSQCRNRIDTLKKKYRKEKAILTADGKSGSKWVYFKKMDALMSLPSSSLLSSGKQPLPPPQPKLPYGVDAGENVFGSSYVHRDSCDGNSAMRDCVSEDDSDGFPPKRENLSGSSDSSFRMLAESIRKFGEIYEKMESNKRQQISEIERMRKEIQRDLEVQKRQILERAQLEIAKLSEEHGDGNDEEQEDEDDNSGSTENLGGLLGLDATWTGIVFALESRMLPRVCLVSTGKYSTSDAKIVRSFHYERNDPFSFSKQFEPALQLLVSFSLRKKYLCYILSEIELQFAVGLGHFFLVAKLWQHEFLI</sequence>
<dbReference type="PANTHER" id="PTHR31307">
    <property type="entry name" value="TRIHELIX TRANSCRIPTION FACTOR ASIL2"/>
    <property type="match status" value="1"/>
</dbReference>
<name>A0A8J5GF67_ZINOF</name>
<feature type="region of interest" description="Disordered" evidence="1">
    <location>
        <begin position="1"/>
        <end position="93"/>
    </location>
</feature>
<organism evidence="3 4">
    <name type="scientific">Zingiber officinale</name>
    <name type="common">Ginger</name>
    <name type="synonym">Amomum zingiber</name>
    <dbReference type="NCBI Taxonomy" id="94328"/>
    <lineage>
        <taxon>Eukaryota</taxon>
        <taxon>Viridiplantae</taxon>
        <taxon>Streptophyta</taxon>
        <taxon>Embryophyta</taxon>
        <taxon>Tracheophyta</taxon>
        <taxon>Spermatophyta</taxon>
        <taxon>Magnoliopsida</taxon>
        <taxon>Liliopsida</taxon>
        <taxon>Zingiberales</taxon>
        <taxon>Zingiberaceae</taxon>
        <taxon>Zingiber</taxon>
    </lineage>
</organism>